<keyword evidence="8" id="KW-1133">Transmembrane helix</keyword>
<evidence type="ECO:0000313" key="12">
    <source>
        <dbReference type="EMBL" id="PPB80841.1"/>
    </source>
</evidence>
<evidence type="ECO:0000256" key="3">
    <source>
        <dbReference type="ARBA" id="ARBA00022448"/>
    </source>
</evidence>
<dbReference type="AlphaFoldDB" id="A0A2S5JHI5"/>
<keyword evidence="13" id="KW-1185">Reference proteome</keyword>
<dbReference type="PANTHER" id="PTHR33446:SF2">
    <property type="entry name" value="PROTEIN TONB"/>
    <property type="match status" value="1"/>
</dbReference>
<dbReference type="InterPro" id="IPR051045">
    <property type="entry name" value="TonB-dependent_transducer"/>
</dbReference>
<dbReference type="SUPFAM" id="SSF74653">
    <property type="entry name" value="TolA/TonB C-terminal domain"/>
    <property type="match status" value="1"/>
</dbReference>
<sequence>MIPSSPLVRGLSLGAALAVHMLALVTLAPGAAPMIEAGGAEAELRLGNGFADLAAGTLTPLRAETVTPVPATTPPSRSDVLPPVSAAPVERVTAATAPVLPIPVAPRGADRPPLAGRAPAQRIEGQPPAEPQPASAPDSSPRPRQRPAETAAPVRKARQETTRAAPTPSPQELARPASRGNGARDMRAGAATGRSETGEQRSGAGGARAESGNAAVSNYPGQVLRKLARMGKPRVRAQGAATIAFSIGVDGRLTSVSLTKSSGSNDLDRAAIRLVRAAEPFPRPPAGAQRSFTIEIRAR</sequence>
<dbReference type="GO" id="GO:0031992">
    <property type="term" value="F:energy transducer activity"/>
    <property type="evidence" value="ECO:0007669"/>
    <property type="project" value="TreeGrafter"/>
</dbReference>
<evidence type="ECO:0000256" key="9">
    <source>
        <dbReference type="ARBA" id="ARBA00023136"/>
    </source>
</evidence>
<dbReference type="Pfam" id="PF03544">
    <property type="entry name" value="TonB_C"/>
    <property type="match status" value="1"/>
</dbReference>
<keyword evidence="6" id="KW-0812">Transmembrane</keyword>
<dbReference type="InterPro" id="IPR037682">
    <property type="entry name" value="TonB_C"/>
</dbReference>
<comment type="caution">
    <text evidence="12">The sequence shown here is derived from an EMBL/GenBank/DDBJ whole genome shotgun (WGS) entry which is preliminary data.</text>
</comment>
<dbReference type="Proteomes" id="UP000239736">
    <property type="component" value="Unassembled WGS sequence"/>
</dbReference>
<evidence type="ECO:0000259" key="11">
    <source>
        <dbReference type="PROSITE" id="PS52015"/>
    </source>
</evidence>
<evidence type="ECO:0000256" key="10">
    <source>
        <dbReference type="SAM" id="MobiDB-lite"/>
    </source>
</evidence>
<name>A0A2S5JHI5_9RHOB</name>
<keyword evidence="3" id="KW-0813">Transport</keyword>
<gene>
    <name evidence="12" type="ORF">LV82_01574</name>
</gene>
<keyword evidence="5" id="KW-0997">Cell inner membrane</keyword>
<dbReference type="Gene3D" id="3.30.1150.10">
    <property type="match status" value="1"/>
</dbReference>
<evidence type="ECO:0000313" key="13">
    <source>
        <dbReference type="Proteomes" id="UP000239736"/>
    </source>
</evidence>
<dbReference type="OrthoDB" id="7930032at2"/>
<dbReference type="RefSeq" id="WP_104070556.1">
    <property type="nucleotide sequence ID" value="NZ_PRDS01000004.1"/>
</dbReference>
<reference evidence="12 13" key="1">
    <citation type="submission" date="2018-01" db="EMBL/GenBank/DDBJ databases">
        <title>Genomic Encyclopedia of Archaeal and Bacterial Type Strains, Phase II (KMG-II): from individual species to whole genera.</title>
        <authorList>
            <person name="Goeker M."/>
        </authorList>
    </citation>
    <scope>NUCLEOTIDE SEQUENCE [LARGE SCALE GENOMIC DNA]</scope>
    <source>
        <strain evidence="12 13">DSM 12048</strain>
    </source>
</reference>
<dbReference type="NCBIfam" id="TIGR01352">
    <property type="entry name" value="tonB_Cterm"/>
    <property type="match status" value="1"/>
</dbReference>
<dbReference type="EMBL" id="PRDS01000004">
    <property type="protein sequence ID" value="PPB80841.1"/>
    <property type="molecule type" value="Genomic_DNA"/>
</dbReference>
<evidence type="ECO:0000256" key="2">
    <source>
        <dbReference type="ARBA" id="ARBA00006555"/>
    </source>
</evidence>
<dbReference type="GO" id="GO:0055085">
    <property type="term" value="P:transmembrane transport"/>
    <property type="evidence" value="ECO:0007669"/>
    <property type="project" value="InterPro"/>
</dbReference>
<keyword evidence="9" id="KW-0472">Membrane</keyword>
<evidence type="ECO:0000256" key="8">
    <source>
        <dbReference type="ARBA" id="ARBA00022989"/>
    </source>
</evidence>
<comment type="subcellular location">
    <subcellularLocation>
        <location evidence="1">Cell inner membrane</location>
        <topology evidence="1">Single-pass membrane protein</topology>
        <orientation evidence="1">Periplasmic side</orientation>
    </subcellularLocation>
</comment>
<keyword evidence="7" id="KW-0653">Protein transport</keyword>
<dbReference type="PANTHER" id="PTHR33446">
    <property type="entry name" value="PROTEIN TONB-RELATED"/>
    <property type="match status" value="1"/>
</dbReference>
<evidence type="ECO:0000256" key="1">
    <source>
        <dbReference type="ARBA" id="ARBA00004383"/>
    </source>
</evidence>
<evidence type="ECO:0000256" key="4">
    <source>
        <dbReference type="ARBA" id="ARBA00022475"/>
    </source>
</evidence>
<organism evidence="12 13">
    <name type="scientific">Albidovulum inexpectatum</name>
    <dbReference type="NCBI Taxonomy" id="196587"/>
    <lineage>
        <taxon>Bacteria</taxon>
        <taxon>Pseudomonadati</taxon>
        <taxon>Pseudomonadota</taxon>
        <taxon>Alphaproteobacteria</taxon>
        <taxon>Rhodobacterales</taxon>
        <taxon>Paracoccaceae</taxon>
        <taxon>Albidovulum</taxon>
    </lineage>
</organism>
<proteinExistence type="inferred from homology"/>
<evidence type="ECO:0000256" key="6">
    <source>
        <dbReference type="ARBA" id="ARBA00022692"/>
    </source>
</evidence>
<protein>
    <submittedName>
        <fullName evidence="12">Outer membrane transport energization protein TonB</fullName>
    </submittedName>
</protein>
<dbReference type="GO" id="GO:0098797">
    <property type="term" value="C:plasma membrane protein complex"/>
    <property type="evidence" value="ECO:0007669"/>
    <property type="project" value="TreeGrafter"/>
</dbReference>
<feature type="region of interest" description="Disordered" evidence="10">
    <location>
        <begin position="102"/>
        <end position="214"/>
    </location>
</feature>
<dbReference type="PROSITE" id="PS52015">
    <property type="entry name" value="TONB_CTD"/>
    <property type="match status" value="1"/>
</dbReference>
<dbReference type="GO" id="GO:0015031">
    <property type="term" value="P:protein transport"/>
    <property type="evidence" value="ECO:0007669"/>
    <property type="project" value="UniProtKB-KW"/>
</dbReference>
<dbReference type="InterPro" id="IPR006260">
    <property type="entry name" value="TonB/TolA_C"/>
</dbReference>
<accession>A0A2S5JHI5</accession>
<evidence type="ECO:0000256" key="5">
    <source>
        <dbReference type="ARBA" id="ARBA00022519"/>
    </source>
</evidence>
<feature type="domain" description="TonB C-terminal" evidence="11">
    <location>
        <begin position="213"/>
        <end position="299"/>
    </location>
</feature>
<keyword evidence="4" id="KW-1003">Cell membrane</keyword>
<comment type="similarity">
    <text evidence="2">Belongs to the TonB family.</text>
</comment>
<evidence type="ECO:0000256" key="7">
    <source>
        <dbReference type="ARBA" id="ARBA00022927"/>
    </source>
</evidence>